<dbReference type="EMBL" id="UZAE01015601">
    <property type="protein sequence ID" value="VDO16260.1"/>
    <property type="molecule type" value="Genomic_DNA"/>
</dbReference>
<sequence length="130" mass="15306">MPNRTHCSVDWLQIASCCETMLSHPSQCVREASTDLVVAIFKSYKNSVQMVRTLMVVMTQAWTSRQEVLFKPFNQLPKMPEFDPEHEDNAKDCRVAWRSGHLMAFMKISQMLLEEYRRNYSNPRKSRFLN</sequence>
<organism evidence="3">
    <name type="scientific">Rodentolepis nana</name>
    <name type="common">Dwarf tapeworm</name>
    <name type="synonym">Hymenolepis nana</name>
    <dbReference type="NCBI Taxonomy" id="102285"/>
    <lineage>
        <taxon>Eukaryota</taxon>
        <taxon>Metazoa</taxon>
        <taxon>Spiralia</taxon>
        <taxon>Lophotrochozoa</taxon>
        <taxon>Platyhelminthes</taxon>
        <taxon>Cestoda</taxon>
        <taxon>Eucestoda</taxon>
        <taxon>Cyclophyllidea</taxon>
        <taxon>Hymenolepididae</taxon>
        <taxon>Rodentolepis</taxon>
    </lineage>
</organism>
<keyword evidence="2" id="KW-1185">Reference proteome</keyword>
<gene>
    <name evidence="1" type="ORF">HNAJ_LOCUS13549</name>
</gene>
<accession>A0A0R3U0C6</accession>
<dbReference type="WBParaSite" id="HNAJ_0001357501-mRNA-1">
    <property type="protein sequence ID" value="HNAJ_0001357501-mRNA-1"/>
    <property type="gene ID" value="HNAJ_0001357501"/>
</dbReference>
<dbReference type="AlphaFoldDB" id="A0A0R3U0C6"/>
<protein>
    <submittedName>
        <fullName evidence="3">MOR2-PAG1_N domain-containing protein</fullName>
    </submittedName>
</protein>
<name>A0A0R3U0C6_RODNA</name>
<reference evidence="1 2" key="2">
    <citation type="submission" date="2018-11" db="EMBL/GenBank/DDBJ databases">
        <authorList>
            <consortium name="Pathogen Informatics"/>
        </authorList>
    </citation>
    <scope>NUCLEOTIDE SEQUENCE [LARGE SCALE GENOMIC DNA]</scope>
</reference>
<evidence type="ECO:0000313" key="1">
    <source>
        <dbReference type="EMBL" id="VDO16260.1"/>
    </source>
</evidence>
<dbReference type="Proteomes" id="UP000278807">
    <property type="component" value="Unassembled WGS sequence"/>
</dbReference>
<proteinExistence type="predicted"/>
<reference evidence="3" key="1">
    <citation type="submission" date="2017-02" db="UniProtKB">
        <authorList>
            <consortium name="WormBaseParasite"/>
        </authorList>
    </citation>
    <scope>IDENTIFICATION</scope>
</reference>
<evidence type="ECO:0000313" key="2">
    <source>
        <dbReference type="Proteomes" id="UP000278807"/>
    </source>
</evidence>
<evidence type="ECO:0000313" key="3">
    <source>
        <dbReference type="WBParaSite" id="HNAJ_0001357501-mRNA-1"/>
    </source>
</evidence>